<evidence type="ECO:0000313" key="2">
    <source>
        <dbReference type="EMBL" id="GFP79760.1"/>
    </source>
</evidence>
<dbReference type="PANTHER" id="PTHR46033:SF8">
    <property type="entry name" value="PROTEIN MAINTENANCE OF MERISTEMS-LIKE"/>
    <property type="match status" value="1"/>
</dbReference>
<dbReference type="EMBL" id="BMAC01000012">
    <property type="protein sequence ID" value="GFP79760.1"/>
    <property type="molecule type" value="Genomic_DNA"/>
</dbReference>
<name>A0A830AY96_9LAMI</name>
<dbReference type="GO" id="GO:0010073">
    <property type="term" value="P:meristem maintenance"/>
    <property type="evidence" value="ECO:0007669"/>
    <property type="project" value="InterPro"/>
</dbReference>
<dbReference type="InterPro" id="IPR044824">
    <property type="entry name" value="MAIN-like"/>
</dbReference>
<accession>A0A830AY96</accession>
<evidence type="ECO:0000259" key="1">
    <source>
        <dbReference type="Pfam" id="PF10536"/>
    </source>
</evidence>
<dbReference type="AlphaFoldDB" id="A0A830AY96"/>
<protein>
    <submittedName>
        <fullName evidence="2">Serine/threonine-protein phosphatase 7 long form homolog</fullName>
    </submittedName>
</protein>
<gene>
    <name evidence="2" type="ORF">PHJA_000119500</name>
</gene>
<sequence>MDVDPHLITALVERFRPETHTFHLPCGEATVTLQDVAIIWGLPVRGRPVIAIDFGRSKEDWVQYCQQFLGFSPQVRDFRGTSRLLLTTIRRHFQGIIITDDTGDSASLLHLRLLENFDKARKYNLASASLATLYRELCTASSADKCVIGGPCLLLQIWAWSRITTVIPHRVRSRVPLGLLFLNEEDVDAWPLPPYGARWIQFCTFTHTASHSLLIIRDMLDQLLPYQVYIHF</sequence>
<reference evidence="2" key="1">
    <citation type="submission" date="2020-07" db="EMBL/GenBank/DDBJ databases">
        <title>Ethylene signaling mediates host invasion by parasitic plants.</title>
        <authorList>
            <person name="Yoshida S."/>
        </authorList>
    </citation>
    <scope>NUCLEOTIDE SEQUENCE</scope>
    <source>
        <strain evidence="2">Okayama</strain>
    </source>
</reference>
<keyword evidence="3" id="KW-1185">Reference proteome</keyword>
<dbReference type="PANTHER" id="PTHR46033">
    <property type="entry name" value="PROTEIN MAIN-LIKE 2"/>
    <property type="match status" value="1"/>
</dbReference>
<dbReference type="Pfam" id="PF10536">
    <property type="entry name" value="PMD"/>
    <property type="match status" value="1"/>
</dbReference>
<feature type="domain" description="Aminotransferase-like plant mobile" evidence="1">
    <location>
        <begin position="4"/>
        <end position="228"/>
    </location>
</feature>
<dbReference type="InterPro" id="IPR019557">
    <property type="entry name" value="AminoTfrase-like_pln_mobile"/>
</dbReference>
<dbReference type="Proteomes" id="UP000653305">
    <property type="component" value="Unassembled WGS sequence"/>
</dbReference>
<organism evidence="2 3">
    <name type="scientific">Phtheirospermum japonicum</name>
    <dbReference type="NCBI Taxonomy" id="374723"/>
    <lineage>
        <taxon>Eukaryota</taxon>
        <taxon>Viridiplantae</taxon>
        <taxon>Streptophyta</taxon>
        <taxon>Embryophyta</taxon>
        <taxon>Tracheophyta</taxon>
        <taxon>Spermatophyta</taxon>
        <taxon>Magnoliopsida</taxon>
        <taxon>eudicotyledons</taxon>
        <taxon>Gunneridae</taxon>
        <taxon>Pentapetalae</taxon>
        <taxon>asterids</taxon>
        <taxon>lamiids</taxon>
        <taxon>Lamiales</taxon>
        <taxon>Orobanchaceae</taxon>
        <taxon>Orobanchaceae incertae sedis</taxon>
        <taxon>Phtheirospermum</taxon>
    </lineage>
</organism>
<comment type="caution">
    <text evidence="2">The sequence shown here is derived from an EMBL/GenBank/DDBJ whole genome shotgun (WGS) entry which is preliminary data.</text>
</comment>
<evidence type="ECO:0000313" key="3">
    <source>
        <dbReference type="Proteomes" id="UP000653305"/>
    </source>
</evidence>
<dbReference type="OrthoDB" id="851417at2759"/>
<proteinExistence type="predicted"/>